<accession>A0ABU7LZ20</accession>
<evidence type="ECO:0000313" key="2">
    <source>
        <dbReference type="EMBL" id="MEE2566778.1"/>
    </source>
</evidence>
<gene>
    <name evidence="2" type="ORF">V0U35_08810</name>
</gene>
<evidence type="ECO:0000256" key="1">
    <source>
        <dbReference type="SAM" id="Phobius"/>
    </source>
</evidence>
<evidence type="ECO:0008006" key="4">
    <source>
        <dbReference type="Google" id="ProtNLM"/>
    </source>
</evidence>
<dbReference type="EMBL" id="JAZDRO010000003">
    <property type="protein sequence ID" value="MEE2566778.1"/>
    <property type="molecule type" value="Genomic_DNA"/>
</dbReference>
<organism evidence="2 3">
    <name type="scientific">Hyphobacterium marinum</name>
    <dbReference type="NCBI Taxonomy" id="3116574"/>
    <lineage>
        <taxon>Bacteria</taxon>
        <taxon>Pseudomonadati</taxon>
        <taxon>Pseudomonadota</taxon>
        <taxon>Alphaproteobacteria</taxon>
        <taxon>Maricaulales</taxon>
        <taxon>Maricaulaceae</taxon>
        <taxon>Hyphobacterium</taxon>
    </lineage>
</organism>
<protein>
    <recommendedName>
        <fullName evidence="4">Photosynthetic complex assembly protein</fullName>
    </recommendedName>
</protein>
<sequence length="138" mass="14688">MTTLYILLGSGIAISLLVALNVWLGGWTPSRIGSLEVAIARLQDDHLVFTPGEGLLARDSLSALVLDTQSPRIGVVAARGAGFVTRLVPRDGFKSVEARDDGSLSLTFRGDTMRPVTVDTGDAQTAHDWAARIEALET</sequence>
<name>A0ABU7LZ20_9PROT</name>
<evidence type="ECO:0000313" key="3">
    <source>
        <dbReference type="Proteomes" id="UP001310692"/>
    </source>
</evidence>
<feature type="transmembrane region" description="Helical" evidence="1">
    <location>
        <begin position="6"/>
        <end position="24"/>
    </location>
</feature>
<keyword evidence="1" id="KW-0472">Membrane</keyword>
<keyword evidence="3" id="KW-1185">Reference proteome</keyword>
<dbReference type="RefSeq" id="WP_330196328.1">
    <property type="nucleotide sequence ID" value="NZ_JAZDRO010000003.1"/>
</dbReference>
<dbReference type="Proteomes" id="UP001310692">
    <property type="component" value="Unassembled WGS sequence"/>
</dbReference>
<keyword evidence="1" id="KW-1133">Transmembrane helix</keyword>
<keyword evidence="1" id="KW-0812">Transmembrane</keyword>
<comment type="caution">
    <text evidence="2">The sequence shown here is derived from an EMBL/GenBank/DDBJ whole genome shotgun (WGS) entry which is preliminary data.</text>
</comment>
<reference evidence="2 3" key="1">
    <citation type="submission" date="2024-01" db="EMBL/GenBank/DDBJ databases">
        <title>Hyphobacterium bacterium isolated from marine sediment.</title>
        <authorList>
            <person name="Zhao S."/>
        </authorList>
    </citation>
    <scope>NUCLEOTIDE SEQUENCE [LARGE SCALE GENOMIC DNA]</scope>
    <source>
        <strain evidence="2 3">Y60-23</strain>
    </source>
</reference>
<proteinExistence type="predicted"/>